<protein>
    <recommendedName>
        <fullName evidence="2">Xaa-Pro dipeptidyl-peptidase C-terminal domain-containing protein</fullName>
    </recommendedName>
</protein>
<dbReference type="InterPro" id="IPR013736">
    <property type="entry name" value="Xaa-Pro_dipept_C"/>
</dbReference>
<name>A0A7H8RBI6_TALRU</name>
<reference evidence="4" key="1">
    <citation type="submission" date="2020-06" db="EMBL/GenBank/DDBJ databases">
        <title>A chromosome-scale genome assembly of Talaromyces rugulosus W13939.</title>
        <authorList>
            <person name="Wang B."/>
            <person name="Guo L."/>
            <person name="Ye K."/>
            <person name="Wang L."/>
        </authorList>
    </citation>
    <scope>NUCLEOTIDE SEQUENCE [LARGE SCALE GENOMIC DNA]</scope>
    <source>
        <strain evidence="4">W13939</strain>
    </source>
</reference>
<keyword evidence="4" id="KW-1185">Reference proteome</keyword>
<dbReference type="SMART" id="SM00939">
    <property type="entry name" value="PepX_C"/>
    <property type="match status" value="1"/>
</dbReference>
<dbReference type="EMBL" id="CP055902">
    <property type="protein sequence ID" value="QKX62835.1"/>
    <property type="molecule type" value="Genomic_DNA"/>
</dbReference>
<dbReference type="OrthoDB" id="4220001at2759"/>
<gene>
    <name evidence="3" type="ORF">TRUGW13939_10000</name>
</gene>
<dbReference type="SUPFAM" id="SSF53474">
    <property type="entry name" value="alpha/beta-Hydrolases"/>
    <property type="match status" value="2"/>
</dbReference>
<organism evidence="3 4">
    <name type="scientific">Talaromyces rugulosus</name>
    <name type="common">Penicillium rugulosum</name>
    <dbReference type="NCBI Taxonomy" id="121627"/>
    <lineage>
        <taxon>Eukaryota</taxon>
        <taxon>Fungi</taxon>
        <taxon>Dikarya</taxon>
        <taxon>Ascomycota</taxon>
        <taxon>Pezizomycotina</taxon>
        <taxon>Eurotiomycetes</taxon>
        <taxon>Eurotiomycetidae</taxon>
        <taxon>Eurotiales</taxon>
        <taxon>Trichocomaceae</taxon>
        <taxon>Talaromyces</taxon>
        <taxon>Talaromyces sect. Islandici</taxon>
    </lineage>
</organism>
<dbReference type="PANTHER" id="PTHR43056:SF10">
    <property type="entry name" value="COCE_NOND FAMILY, PUTATIVE (AFU_ORTHOLOGUE AFUA_7G00600)-RELATED"/>
    <property type="match status" value="1"/>
</dbReference>
<dbReference type="SUPFAM" id="SSF49785">
    <property type="entry name" value="Galactose-binding domain-like"/>
    <property type="match status" value="1"/>
</dbReference>
<dbReference type="Pfam" id="PF08530">
    <property type="entry name" value="PepX_C"/>
    <property type="match status" value="1"/>
</dbReference>
<dbReference type="Gene3D" id="2.60.120.260">
    <property type="entry name" value="Galactose-binding domain-like"/>
    <property type="match status" value="1"/>
</dbReference>
<feature type="domain" description="Xaa-Pro dipeptidyl-peptidase C-terminal" evidence="2">
    <location>
        <begin position="224"/>
        <end position="481"/>
    </location>
</feature>
<dbReference type="KEGG" id="trg:TRUGW13939_10000"/>
<dbReference type="GO" id="GO:0008239">
    <property type="term" value="F:dipeptidyl-peptidase activity"/>
    <property type="evidence" value="ECO:0007669"/>
    <property type="project" value="InterPro"/>
</dbReference>
<evidence type="ECO:0000313" key="3">
    <source>
        <dbReference type="EMBL" id="QKX62835.1"/>
    </source>
</evidence>
<evidence type="ECO:0000256" key="1">
    <source>
        <dbReference type="SAM" id="MobiDB-lite"/>
    </source>
</evidence>
<dbReference type="GeneID" id="55997481"/>
<dbReference type="InterPro" id="IPR008979">
    <property type="entry name" value="Galactose-bd-like_sf"/>
</dbReference>
<proteinExistence type="predicted"/>
<feature type="region of interest" description="Disordered" evidence="1">
    <location>
        <begin position="119"/>
        <end position="140"/>
    </location>
</feature>
<dbReference type="InterPro" id="IPR029058">
    <property type="entry name" value="AB_hydrolase_fold"/>
</dbReference>
<accession>A0A7H8RBI6</accession>
<dbReference type="AlphaFoldDB" id="A0A7H8RBI6"/>
<evidence type="ECO:0000259" key="2">
    <source>
        <dbReference type="SMART" id="SM00939"/>
    </source>
</evidence>
<evidence type="ECO:0000313" key="4">
    <source>
        <dbReference type="Proteomes" id="UP000509510"/>
    </source>
</evidence>
<dbReference type="Proteomes" id="UP000509510">
    <property type="component" value="Chromosome V"/>
</dbReference>
<sequence length="487" mass="55243">MDKMIIERDVPILMDDGLVLKADVFRPKDETPSPVIMTLGVYGKGVPYRDAYAAQWDVLMATKPEVLQGSTKEFMVWEGASDVYRDMMRHGGIQNNGFFEWWYPKQVISVQHGNPRGWQDPWLGERSNGPTSLSDENLERNRTDPVSDILSRPLDDEWYRSRSADWSKVTVPFLSAANWGGFGIHPRGNFEAFTQAASKQKWLDCHPGRHDEWFYLDHGMALQKRFLDHFLKGTDNGWDKEPPVLLHLRKPFSNEFEQRKVTSWPLSNTKWTKLYLDCVGGFAAAGMSWEPPSKWSKMSFAALGHPLKFLSPPLERDIEITGPVAAKLFGSSTTTDMDLFLTLQAFHNGREIVFQGVADTQTPLSQGWLRASHRKLDPSKTLPYRPYHSHDEIQPLQPGKVYDLDVEIWPTNILLPKGSQIALQVSGKDFERMIPPSKAGNPWEMGNPTICTHNHPGDRPTDIFGGESTIFTGGKTPSYILLPFIED</sequence>
<dbReference type="Gene3D" id="3.40.50.1820">
    <property type="entry name" value="alpha/beta hydrolase"/>
    <property type="match status" value="2"/>
</dbReference>
<dbReference type="InterPro" id="IPR050585">
    <property type="entry name" value="Xaa-Pro_dipeptidyl-ppase/CocE"/>
</dbReference>
<dbReference type="RefSeq" id="XP_035349009.1">
    <property type="nucleotide sequence ID" value="XM_035493116.1"/>
</dbReference>
<dbReference type="PANTHER" id="PTHR43056">
    <property type="entry name" value="PEPTIDASE S9 PROLYL OLIGOPEPTIDASE"/>
    <property type="match status" value="1"/>
</dbReference>